<dbReference type="EMBL" id="KU686210">
    <property type="protein sequence ID" value="AOV61676.1"/>
    <property type="molecule type" value="Genomic_DNA"/>
</dbReference>
<name>A0A1D8KSP5_9CAUD</name>
<dbReference type="RefSeq" id="YP_009325192.1">
    <property type="nucleotide sequence ID" value="NC_031944.1"/>
</dbReference>
<feature type="compositionally biased region" description="Polar residues" evidence="1">
    <location>
        <begin position="1386"/>
        <end position="1399"/>
    </location>
</feature>
<evidence type="ECO:0000313" key="3">
    <source>
        <dbReference type="Proteomes" id="UP000204364"/>
    </source>
</evidence>
<evidence type="ECO:0000313" key="2">
    <source>
        <dbReference type="EMBL" id="AOV61676.1"/>
    </source>
</evidence>
<keyword evidence="3" id="KW-1185">Reference proteome</keyword>
<feature type="region of interest" description="Disordered" evidence="1">
    <location>
        <begin position="152"/>
        <end position="171"/>
    </location>
</feature>
<dbReference type="Proteomes" id="UP000204364">
    <property type="component" value="Segment"/>
</dbReference>
<evidence type="ECO:0000256" key="1">
    <source>
        <dbReference type="SAM" id="MobiDB-lite"/>
    </source>
</evidence>
<gene>
    <name evidence="2" type="ORF">P090810_203</name>
</gene>
<feature type="region of interest" description="Disordered" evidence="1">
    <location>
        <begin position="1381"/>
        <end position="1410"/>
    </location>
</feature>
<reference evidence="2 3" key="1">
    <citation type="journal article" date="2016" name="Virology">
        <title>The genomic content and context of auxiliary metabolic genes in marine cyanomyoviruses.</title>
        <authorList>
            <person name="Crummett L.T."/>
            <person name="Puxty R.J."/>
            <person name="Weihe C."/>
            <person name="Marston M.F."/>
            <person name="Martiny J.B."/>
        </authorList>
    </citation>
    <scope>NUCLEOTIDE SEQUENCE [LARGE SCALE GENOMIC DNA]</scope>
    <source>
        <strain evidence="2">0810PA09</strain>
    </source>
</reference>
<organism evidence="2 3">
    <name type="scientific">Synechococcus phage S-WAM1</name>
    <dbReference type="NCBI Taxonomy" id="1815521"/>
    <lineage>
        <taxon>Viruses</taxon>
        <taxon>Duplodnaviria</taxon>
        <taxon>Heunggongvirae</taxon>
        <taxon>Uroviricota</taxon>
        <taxon>Caudoviricetes</taxon>
        <taxon>Pantevenvirales</taxon>
        <taxon>Kyanoviridae</taxon>
        <taxon>Sokavirus</taxon>
        <taxon>Sokavirus swam1</taxon>
    </lineage>
</organism>
<accession>A0A1D8KSP5</accession>
<dbReference type="KEGG" id="vg:30310156"/>
<protein>
    <submittedName>
        <fullName evidence="2">Uncharacterized protein</fullName>
    </submittedName>
</protein>
<dbReference type="GeneID" id="30310156"/>
<proteinExistence type="predicted"/>
<sequence>MVAGNPCYSGDIPLLPSSTTSAANNYPIARRGEPAPVPVPAAGDQVRLTVGNCYEIGAPVNPIQPQSPDSPAVTNLRPVNPEPPTQFVPTGADLVRAVVSNCYTGEIPLSPDPGPYYPTPSKEILLQPTPPNGSDIIRQLVQNCYGPFIPNTPSPNENIYPRPRLPDDPSPDDPVAGEVIRNIVQRCYPAIPSPPVIAIDEDDDGTIVPVFPECPWCWLCEYFPSLPLCDEQPRPNIPDPDIDPTVPDGEDCAWVHEYKLQGIIKRHNYPREKDKWIVTGGAREGEILTCNYRDDDPDPGWDKCVQEALECIFKPYTTGTWRTPPADCDNFYFRGQNSTTKKICVANCFPERQPVYEYIKGSPGTNIQLTPISTGKKGGTQGSFAKHNLRVVTTDSSGNFTGRKVFVEAGNLFFNNAGTQTYNVSVGGATVTFNVTAINDGGEFDTEWWVSGFSGSLPTAGTVVDYSFNAGKRDCDVRLEVIEGATSGQDHRYGLTPTPDKPGYVLNGSDPVFYLLKESVEGAVPIFRFYSDTVSDTMLTANPGSPDGPGAGERAFLDRGGYTEGNFLGYGFRTKNKASGWLAEGERIQELYRYYNDGVSTVTGKFDSSNNIVVSGGGSGDLKIYVEWDDDPGNAGVAFNKITIGGKSISRRGERGSKSFTFPVVSGNTYSVNIDGYQGGTRKDGNTALCLYDGDSTDCNAMIRIGGSRRTISTNDDHMYSLVKMANVDTPPTYDPSRLSYKIPSDPKVPFIITYNIKKGSAAYHNSWGVCIANKDGDNIYWSRVIVADANRDIETTQYSIPLSTLKAYKGKHLVFFMIPDGNSGGLNDGQSISFSRQAPGWKHSSSVESNWVFFSNNRMNPNRDPKVVFNGNDWQWWEDLLNGDDDFDDFKVRYEISTPGSEWEYEGIECYVYDRDRPDPIEIDIMVREGCNENIFDDVFSNGMMFRSECGPKTPASSTNEHNISKSGKCHGEYTNSINTVQTITAQRSGQLSLKAFGAIIRSPESEKIKFTFVLKKNGGVVYQDTISVKNWPFIGHNFADFSVAKGDTVTFELIEIIRGPLAGMASLGLALFDRTAQVFEKPWNFDVGTTPNTGEAQGRTEVASANPRINGQTGANITSGGRIKKVSIQLWDYRQNEWTDKVNVWDLAQLNTNGSNGQAANWNDVYYAGSEWNANAPSWGFYEDASNRRGHVLSTQIDSTGPSSATPSVRSGRGIYYNSLFEHGRGLICKPSAGNQFSELRDYVHMSNSQGFMAWFAQFRSSSALNTYSTINSFNSYYATGINSGSGYPKGSAVTSNGQYSKMSFMHDYILGEYGNKKKANAVTGKLRMAFWPYSIKDSTRNLNPRSGNSIYWGCAIELFDVLDEGYAYSKGQSFDLEWPPRQPTKSTYEDANSNPATPHYPRDANSGVNLPTRIRVKTVGEDANDRFNNSFQPKESIYQESHNRDSNVWYICQSDRALDRIKFRITIEEVY</sequence>